<dbReference type="InterPro" id="IPR001680">
    <property type="entry name" value="WD40_rpt"/>
</dbReference>
<keyword evidence="2" id="KW-1185">Reference proteome</keyword>
<proteinExistence type="predicted"/>
<dbReference type="SUPFAM" id="SSF101908">
    <property type="entry name" value="Putative isomerase YbhE"/>
    <property type="match status" value="1"/>
</dbReference>
<dbReference type="SMART" id="SM00320">
    <property type="entry name" value="WD40"/>
    <property type="match status" value="4"/>
</dbReference>
<evidence type="ECO:0000313" key="2">
    <source>
        <dbReference type="Proteomes" id="UP000598996"/>
    </source>
</evidence>
<dbReference type="SUPFAM" id="SSF50969">
    <property type="entry name" value="YVTN repeat-like/Quinoprotein amine dehydrogenase"/>
    <property type="match status" value="1"/>
</dbReference>
<name>A0ABS1VF30_9ACTN</name>
<sequence>MRTSPYRAMAFRRDARRLTVSAPNGELAVWDTSDPERPRRAGRLRLGRGIVAAAWNPAVEDMLATASIDGTGAVWRLRDDRPPQLFVSWAALPDRPRHVGWVAGGSWVYVMTGDGRTSVWDVGSGACVGLADLSGGRPVLAAHYRGDEVVIVTESGWARAWHPKRRPGEWVRLTGKPVSACTWSSTLLVAAGVDGQATCFDADFRSVQALRVARERPRALACSEDGRLVASCGDTWAVAVDRSGTVRWETTLNTMSVRSIDIAGDLIAVCGPQPRPTLLALTTGAELAV</sequence>
<organism evidence="1 2">
    <name type="scientific">Paractinoplanes lichenicola</name>
    <dbReference type="NCBI Taxonomy" id="2802976"/>
    <lineage>
        <taxon>Bacteria</taxon>
        <taxon>Bacillati</taxon>
        <taxon>Actinomycetota</taxon>
        <taxon>Actinomycetes</taxon>
        <taxon>Micromonosporales</taxon>
        <taxon>Micromonosporaceae</taxon>
        <taxon>Paractinoplanes</taxon>
    </lineage>
</organism>
<dbReference type="EMBL" id="JAENHO010000001">
    <property type="protein sequence ID" value="MBL7253278.1"/>
    <property type="molecule type" value="Genomic_DNA"/>
</dbReference>
<gene>
    <name evidence="1" type="ORF">JKJ07_03035</name>
</gene>
<dbReference type="Gene3D" id="2.130.10.10">
    <property type="entry name" value="YVTN repeat-like/Quinoprotein amine dehydrogenase"/>
    <property type="match status" value="2"/>
</dbReference>
<comment type="caution">
    <text evidence="1">The sequence shown here is derived from an EMBL/GenBank/DDBJ whole genome shotgun (WGS) entry which is preliminary data.</text>
</comment>
<dbReference type="RefSeq" id="WP_202989607.1">
    <property type="nucleotide sequence ID" value="NZ_JAENHO010000001.1"/>
</dbReference>
<evidence type="ECO:0000313" key="1">
    <source>
        <dbReference type="EMBL" id="MBL7253278.1"/>
    </source>
</evidence>
<protein>
    <recommendedName>
        <fullName evidence="3">WD40 repeat domain-containing protein</fullName>
    </recommendedName>
</protein>
<dbReference type="Proteomes" id="UP000598996">
    <property type="component" value="Unassembled WGS sequence"/>
</dbReference>
<dbReference type="InterPro" id="IPR015943">
    <property type="entry name" value="WD40/YVTN_repeat-like_dom_sf"/>
</dbReference>
<accession>A0ABS1VF30</accession>
<reference evidence="1 2" key="1">
    <citation type="submission" date="2021-01" db="EMBL/GenBank/DDBJ databases">
        <title>Actinoplanes sp. nov. LDG1-01 isolated from lichen.</title>
        <authorList>
            <person name="Saeng-In P."/>
            <person name="Phongsopitanun W."/>
            <person name="Kanchanasin P."/>
            <person name="Yuki M."/>
            <person name="Kudo T."/>
            <person name="Ohkuma M."/>
            <person name="Tanasupawat S."/>
        </authorList>
    </citation>
    <scope>NUCLEOTIDE SEQUENCE [LARGE SCALE GENOMIC DNA]</scope>
    <source>
        <strain evidence="1 2">LDG1-01</strain>
    </source>
</reference>
<evidence type="ECO:0008006" key="3">
    <source>
        <dbReference type="Google" id="ProtNLM"/>
    </source>
</evidence>
<dbReference type="InterPro" id="IPR011044">
    <property type="entry name" value="Quino_amine_DH_bsu"/>
</dbReference>